<keyword evidence="2" id="KW-0285">Flavoprotein</keyword>
<organism evidence="6 7">
    <name type="scientific">Kribbella albertanoniae</name>
    <dbReference type="NCBI Taxonomy" id="1266829"/>
    <lineage>
        <taxon>Bacteria</taxon>
        <taxon>Bacillati</taxon>
        <taxon>Actinomycetota</taxon>
        <taxon>Actinomycetes</taxon>
        <taxon>Propionibacteriales</taxon>
        <taxon>Kribbellaceae</taxon>
        <taxon>Kribbella</taxon>
    </lineage>
</organism>
<dbReference type="PANTHER" id="PTHR10961:SF7">
    <property type="entry name" value="FAD DEPENDENT OXIDOREDUCTASE DOMAIN-CONTAINING PROTEIN"/>
    <property type="match status" value="1"/>
</dbReference>
<dbReference type="Gene3D" id="3.50.50.60">
    <property type="entry name" value="FAD/NAD(P)-binding domain"/>
    <property type="match status" value="1"/>
</dbReference>
<dbReference type="SUPFAM" id="SSF54373">
    <property type="entry name" value="FAD-linked reductases, C-terminal domain"/>
    <property type="match status" value="1"/>
</dbReference>
<keyword evidence="3" id="KW-0274">FAD</keyword>
<keyword evidence="7" id="KW-1185">Reference proteome</keyword>
<dbReference type="RefSeq" id="WP_132413415.1">
    <property type="nucleotide sequence ID" value="NZ_SMKA01000209.1"/>
</dbReference>
<sequence length="392" mass="41662">MRTDVVVVGLGAFGSAALWRLAARGVKVVGIERQGIGHPLGSSHGTTRLFRVACMEHPGLTAIAQKSLELWTGLGERTGETYVRQTGSLNVGAPDSRPVSGALRAATEAGAPTVDLSHHELQARYPQYGGLVAGDVAVWDPGAGICFAEPTVRAHVTEARRLGAEVYPHTMVTEIEPRAGEVIVRTPTAEFHADQVVVCAGAWLGSLYPELPLTPRRTPMFWFAPQDPNSEAFRLPNFPSFIWELADGRGLWGHGSDDGFGVKVGLEGGSSHVTGFAADDLDRSIRPIEDIAELAAAVGHAFPGLDPAPVQVIPCMVTDSPDGQFLAGRYGDRVVIAGGDSGHGFKHCAGLGELLAQQTLNETPYTAMSFLDPHRTFGAIGSTHDRRLAEPE</sequence>
<dbReference type="InterPro" id="IPR045170">
    <property type="entry name" value="MTOX"/>
</dbReference>
<reference evidence="6 7" key="1">
    <citation type="submission" date="2019-03" db="EMBL/GenBank/DDBJ databases">
        <title>Draft genome sequences of novel Actinobacteria.</title>
        <authorList>
            <person name="Sahin N."/>
            <person name="Ay H."/>
            <person name="Saygin H."/>
        </authorList>
    </citation>
    <scope>NUCLEOTIDE SEQUENCE [LARGE SCALE GENOMIC DNA]</scope>
    <source>
        <strain evidence="6 7">JCM 30547</strain>
    </source>
</reference>
<dbReference type="AlphaFoldDB" id="A0A4R4PIQ1"/>
<dbReference type="SUPFAM" id="SSF51905">
    <property type="entry name" value="FAD/NAD(P)-binding domain"/>
    <property type="match status" value="1"/>
</dbReference>
<dbReference type="InterPro" id="IPR036188">
    <property type="entry name" value="FAD/NAD-bd_sf"/>
</dbReference>
<dbReference type="NCBIfam" id="NF008425">
    <property type="entry name" value="PRK11259.1"/>
    <property type="match status" value="1"/>
</dbReference>
<keyword evidence="4" id="KW-0560">Oxidoreductase</keyword>
<dbReference type="GO" id="GO:0050660">
    <property type="term" value="F:flavin adenine dinucleotide binding"/>
    <property type="evidence" value="ECO:0007669"/>
    <property type="project" value="InterPro"/>
</dbReference>
<dbReference type="PANTHER" id="PTHR10961">
    <property type="entry name" value="PEROXISOMAL SARCOSINE OXIDASE"/>
    <property type="match status" value="1"/>
</dbReference>
<gene>
    <name evidence="6" type="ORF">E1261_32580</name>
</gene>
<feature type="domain" description="FAD dependent oxidoreductase" evidence="5">
    <location>
        <begin position="4"/>
        <end position="357"/>
    </location>
</feature>
<evidence type="ECO:0000313" key="7">
    <source>
        <dbReference type="Proteomes" id="UP000295075"/>
    </source>
</evidence>
<comment type="cofactor">
    <cofactor evidence="1">
        <name>FAD</name>
        <dbReference type="ChEBI" id="CHEBI:57692"/>
    </cofactor>
</comment>
<evidence type="ECO:0000256" key="2">
    <source>
        <dbReference type="ARBA" id="ARBA00022630"/>
    </source>
</evidence>
<dbReference type="Pfam" id="PF01266">
    <property type="entry name" value="DAO"/>
    <property type="match status" value="1"/>
</dbReference>
<name>A0A4R4PIQ1_9ACTN</name>
<dbReference type="GO" id="GO:0008115">
    <property type="term" value="F:sarcosine oxidase activity"/>
    <property type="evidence" value="ECO:0007669"/>
    <property type="project" value="TreeGrafter"/>
</dbReference>
<evidence type="ECO:0000256" key="1">
    <source>
        <dbReference type="ARBA" id="ARBA00001974"/>
    </source>
</evidence>
<dbReference type="EMBL" id="SMKA01000209">
    <property type="protein sequence ID" value="TDC21749.1"/>
    <property type="molecule type" value="Genomic_DNA"/>
</dbReference>
<evidence type="ECO:0000256" key="3">
    <source>
        <dbReference type="ARBA" id="ARBA00022827"/>
    </source>
</evidence>
<dbReference type="Gene3D" id="3.30.9.10">
    <property type="entry name" value="D-Amino Acid Oxidase, subunit A, domain 2"/>
    <property type="match status" value="1"/>
</dbReference>
<proteinExistence type="predicted"/>
<protein>
    <submittedName>
        <fullName evidence="6">N-methyl-L-tryptophan oxidase</fullName>
    </submittedName>
</protein>
<evidence type="ECO:0000313" key="6">
    <source>
        <dbReference type="EMBL" id="TDC21749.1"/>
    </source>
</evidence>
<accession>A0A4R4PIQ1</accession>
<dbReference type="InterPro" id="IPR006076">
    <property type="entry name" value="FAD-dep_OxRdtase"/>
</dbReference>
<evidence type="ECO:0000259" key="5">
    <source>
        <dbReference type="Pfam" id="PF01266"/>
    </source>
</evidence>
<comment type="caution">
    <text evidence="6">The sequence shown here is derived from an EMBL/GenBank/DDBJ whole genome shotgun (WGS) entry which is preliminary data.</text>
</comment>
<dbReference type="Proteomes" id="UP000295075">
    <property type="component" value="Unassembled WGS sequence"/>
</dbReference>
<evidence type="ECO:0000256" key="4">
    <source>
        <dbReference type="ARBA" id="ARBA00023002"/>
    </source>
</evidence>
<dbReference type="OrthoDB" id="9806452at2"/>